<sequence length="92" mass="10692">MSTKNAYTGGVIQERFTKITEITERNRPEDRFLLSLSSASKGRRSRLRLVQRQDLYTVRSDVQIPRGEAFTFQHIFSLPQKKGFDRFVGVVQ</sequence>
<dbReference type="AlphaFoldDB" id="A0A368VLF8"/>
<dbReference type="EMBL" id="QPJD01000017">
    <property type="protein sequence ID" value="RCW42358.1"/>
    <property type="molecule type" value="Genomic_DNA"/>
</dbReference>
<evidence type="ECO:0000313" key="1">
    <source>
        <dbReference type="EMBL" id="RCW42358.1"/>
    </source>
</evidence>
<name>A0A368VLF8_9BACL</name>
<organism evidence="1 2">
    <name type="scientific">Paenibacillus prosopidis</name>
    <dbReference type="NCBI Taxonomy" id="630520"/>
    <lineage>
        <taxon>Bacteria</taxon>
        <taxon>Bacillati</taxon>
        <taxon>Bacillota</taxon>
        <taxon>Bacilli</taxon>
        <taxon>Bacillales</taxon>
        <taxon>Paenibacillaceae</taxon>
        <taxon>Paenibacillus</taxon>
    </lineage>
</organism>
<dbReference type="Proteomes" id="UP000252415">
    <property type="component" value="Unassembled WGS sequence"/>
</dbReference>
<reference evidence="1 2" key="1">
    <citation type="submission" date="2018-07" db="EMBL/GenBank/DDBJ databases">
        <title>Genomic Encyclopedia of Type Strains, Phase III (KMG-III): the genomes of soil and plant-associated and newly described type strains.</title>
        <authorList>
            <person name="Whitman W."/>
        </authorList>
    </citation>
    <scope>NUCLEOTIDE SEQUENCE [LARGE SCALE GENOMIC DNA]</scope>
    <source>
        <strain evidence="1 2">CECT 7506</strain>
    </source>
</reference>
<accession>A0A368VLF8</accession>
<protein>
    <submittedName>
        <fullName evidence="1">Uncharacterized protein</fullName>
    </submittedName>
</protein>
<evidence type="ECO:0000313" key="2">
    <source>
        <dbReference type="Proteomes" id="UP000252415"/>
    </source>
</evidence>
<proteinExistence type="predicted"/>
<comment type="caution">
    <text evidence="1">The sequence shown here is derived from an EMBL/GenBank/DDBJ whole genome shotgun (WGS) entry which is preliminary data.</text>
</comment>
<keyword evidence="2" id="KW-1185">Reference proteome</keyword>
<gene>
    <name evidence="1" type="ORF">DFP97_11782</name>
</gene>